<comment type="caution">
    <text evidence="2">The sequence shown here is derived from an EMBL/GenBank/DDBJ whole genome shotgun (WGS) entry which is preliminary data.</text>
</comment>
<dbReference type="GO" id="GO:0003677">
    <property type="term" value="F:DNA binding"/>
    <property type="evidence" value="ECO:0007669"/>
    <property type="project" value="InterPro"/>
</dbReference>
<evidence type="ECO:0000313" key="2">
    <source>
        <dbReference type="EMBL" id="OIP98597.1"/>
    </source>
</evidence>
<dbReference type="Pfam" id="PF12728">
    <property type="entry name" value="HTH_17"/>
    <property type="match status" value="1"/>
</dbReference>
<reference evidence="2 3" key="1">
    <citation type="journal article" date="2016" name="Environ. Microbiol.">
        <title>Genomic resolution of a cold subsurface aquifer community provides metabolic insights for novel microbes adapted to high CO concentrations.</title>
        <authorList>
            <person name="Probst A.J."/>
            <person name="Castelle C.J."/>
            <person name="Singh A."/>
            <person name="Brown C.T."/>
            <person name="Anantharaman K."/>
            <person name="Sharon I."/>
            <person name="Hug L.A."/>
            <person name="Burstein D."/>
            <person name="Emerson J.B."/>
            <person name="Thomas B.C."/>
            <person name="Banfield J.F."/>
        </authorList>
    </citation>
    <scope>NUCLEOTIDE SEQUENCE [LARGE SCALE GENOMIC DNA]</scope>
    <source>
        <strain evidence="2">CG2_30_54_11</strain>
    </source>
</reference>
<accession>A0A1J5IN71</accession>
<protein>
    <recommendedName>
        <fullName evidence="1">Helix-turn-helix domain-containing protein</fullName>
    </recommendedName>
</protein>
<dbReference type="Proteomes" id="UP000183245">
    <property type="component" value="Unassembled WGS sequence"/>
</dbReference>
<dbReference type="InterPro" id="IPR041657">
    <property type="entry name" value="HTH_17"/>
</dbReference>
<sequence length="90" mass="10337">MPEILSPEQTATYLQLNIRSVYQALNNGGIPGRRIGNRWRISRRILDAWMAGDEIFEEFLLERLFKDEIVSAQSDHQNGQGVSLDAYLSR</sequence>
<dbReference type="AlphaFoldDB" id="A0A1J5IN71"/>
<evidence type="ECO:0000313" key="3">
    <source>
        <dbReference type="Proteomes" id="UP000183245"/>
    </source>
</evidence>
<dbReference type="EMBL" id="MNZT01000023">
    <property type="protein sequence ID" value="OIP98597.1"/>
    <property type="molecule type" value="Genomic_DNA"/>
</dbReference>
<evidence type="ECO:0000259" key="1">
    <source>
        <dbReference type="Pfam" id="PF12728"/>
    </source>
</evidence>
<name>A0A1J5IN71_9BACT</name>
<organism evidence="2 3">
    <name type="scientific">Candidatus Wirthbacteria bacterium CG2_30_54_11</name>
    <dbReference type="NCBI Taxonomy" id="1817892"/>
    <lineage>
        <taxon>Bacteria</taxon>
        <taxon>Candidatus Wirthbacteria</taxon>
    </lineage>
</organism>
<dbReference type="InterPro" id="IPR010093">
    <property type="entry name" value="SinI_DNA-bd"/>
</dbReference>
<gene>
    <name evidence="2" type="ORF">AUK40_01325</name>
</gene>
<feature type="domain" description="Helix-turn-helix" evidence="1">
    <location>
        <begin position="5"/>
        <end position="51"/>
    </location>
</feature>
<dbReference type="STRING" id="1817892.AUK40_01325"/>
<proteinExistence type="predicted"/>
<dbReference type="NCBIfam" id="TIGR01764">
    <property type="entry name" value="excise"/>
    <property type="match status" value="1"/>
</dbReference>